<keyword evidence="1" id="KW-0472">Membrane</keyword>
<dbReference type="EMBL" id="UINC01120797">
    <property type="protein sequence ID" value="SVC95502.1"/>
    <property type="molecule type" value="Genomic_DNA"/>
</dbReference>
<feature type="transmembrane region" description="Helical" evidence="1">
    <location>
        <begin position="6"/>
        <end position="27"/>
    </location>
</feature>
<dbReference type="AlphaFoldDB" id="A0A382RE52"/>
<keyword evidence="1" id="KW-0812">Transmembrane</keyword>
<reference evidence="2" key="1">
    <citation type="submission" date="2018-05" db="EMBL/GenBank/DDBJ databases">
        <authorList>
            <person name="Lanie J.A."/>
            <person name="Ng W.-L."/>
            <person name="Kazmierczak K.M."/>
            <person name="Andrzejewski T.M."/>
            <person name="Davidsen T.M."/>
            <person name="Wayne K.J."/>
            <person name="Tettelin H."/>
            <person name="Glass J.I."/>
            <person name="Rusch D."/>
            <person name="Podicherti R."/>
            <person name="Tsui H.-C.T."/>
            <person name="Winkler M.E."/>
        </authorList>
    </citation>
    <scope>NUCLEOTIDE SEQUENCE</scope>
</reference>
<accession>A0A382RE52</accession>
<feature type="transmembrane region" description="Helical" evidence="1">
    <location>
        <begin position="195"/>
        <end position="214"/>
    </location>
</feature>
<evidence type="ECO:0000256" key="1">
    <source>
        <dbReference type="SAM" id="Phobius"/>
    </source>
</evidence>
<gene>
    <name evidence="2" type="ORF">METZ01_LOCUS348356</name>
</gene>
<feature type="non-terminal residue" evidence="2">
    <location>
        <position position="1"/>
    </location>
</feature>
<feature type="non-terminal residue" evidence="2">
    <location>
        <position position="215"/>
    </location>
</feature>
<name>A0A382RE52_9ZZZZ</name>
<organism evidence="2">
    <name type="scientific">marine metagenome</name>
    <dbReference type="NCBI Taxonomy" id="408172"/>
    <lineage>
        <taxon>unclassified sequences</taxon>
        <taxon>metagenomes</taxon>
        <taxon>ecological metagenomes</taxon>
    </lineage>
</organism>
<evidence type="ECO:0000313" key="2">
    <source>
        <dbReference type="EMBL" id="SVC95502.1"/>
    </source>
</evidence>
<proteinExistence type="predicted"/>
<keyword evidence="1" id="KW-1133">Transmembrane helix</keyword>
<sequence length="215" mass="24070">VKVRSYVILLTLAGLGGASVLAIFGWWKFSGLQSATDELRLEAERSGAASQEHLDIQVFLTSSSDALNAMEVYPKEFKGLFGVVRNSLVYSAASLEKITEEYSSNYKADTLNQLKKEISGINDALDQMEEVKFSKKAGGSSRILREAARSTFDEFAKKLEISLEWLQNEADSNINSRKEELSARWMDLEQSRKEASIFSWIAVVLYFGITAFLAW</sequence>
<evidence type="ECO:0008006" key="3">
    <source>
        <dbReference type="Google" id="ProtNLM"/>
    </source>
</evidence>
<protein>
    <recommendedName>
        <fullName evidence="3">Chemotaxis methyl-accepting receptor HlyB-like 4HB MCP domain-containing protein</fullName>
    </recommendedName>
</protein>